<reference evidence="1" key="1">
    <citation type="submission" date="2014-09" db="EMBL/GenBank/DDBJ databases">
        <authorList>
            <person name="Magalhaes I.L.F."/>
            <person name="Oliveira U."/>
            <person name="Santos F.R."/>
            <person name="Vidigal T.H.D.A."/>
            <person name="Brescovit A.D."/>
            <person name="Santos A.J."/>
        </authorList>
    </citation>
    <scope>NUCLEOTIDE SEQUENCE</scope>
    <source>
        <tissue evidence="1">Shoot tissue taken approximately 20 cm above the soil surface</tissue>
    </source>
</reference>
<protein>
    <submittedName>
        <fullName evidence="1">Uncharacterized protein</fullName>
    </submittedName>
</protein>
<proteinExistence type="predicted"/>
<accession>A0A0A9GV68</accession>
<reference evidence="1" key="2">
    <citation type="journal article" date="2015" name="Data Brief">
        <title>Shoot transcriptome of the giant reed, Arundo donax.</title>
        <authorList>
            <person name="Barrero R.A."/>
            <person name="Guerrero F.D."/>
            <person name="Moolhuijzen P."/>
            <person name="Goolsby J.A."/>
            <person name="Tidwell J."/>
            <person name="Bellgard S.E."/>
            <person name="Bellgard M.I."/>
        </authorList>
    </citation>
    <scope>NUCLEOTIDE SEQUENCE</scope>
    <source>
        <tissue evidence="1">Shoot tissue taken approximately 20 cm above the soil surface</tissue>
    </source>
</reference>
<evidence type="ECO:0000313" key="1">
    <source>
        <dbReference type="EMBL" id="JAE24468.1"/>
    </source>
</evidence>
<sequence>MAGHCTSLELFQTKAVVYFYSPFQIDGPVNCTLHACFCNLHHPFLPPFSLTGLQQQRRVPICPCCPLDPAM</sequence>
<name>A0A0A9GV68_ARUDO</name>
<dbReference type="AlphaFoldDB" id="A0A0A9GV68"/>
<dbReference type="EMBL" id="GBRH01173428">
    <property type="protein sequence ID" value="JAE24468.1"/>
    <property type="molecule type" value="Transcribed_RNA"/>
</dbReference>
<organism evidence="1">
    <name type="scientific">Arundo donax</name>
    <name type="common">Giant reed</name>
    <name type="synonym">Donax arundinaceus</name>
    <dbReference type="NCBI Taxonomy" id="35708"/>
    <lineage>
        <taxon>Eukaryota</taxon>
        <taxon>Viridiplantae</taxon>
        <taxon>Streptophyta</taxon>
        <taxon>Embryophyta</taxon>
        <taxon>Tracheophyta</taxon>
        <taxon>Spermatophyta</taxon>
        <taxon>Magnoliopsida</taxon>
        <taxon>Liliopsida</taxon>
        <taxon>Poales</taxon>
        <taxon>Poaceae</taxon>
        <taxon>PACMAD clade</taxon>
        <taxon>Arundinoideae</taxon>
        <taxon>Arundineae</taxon>
        <taxon>Arundo</taxon>
    </lineage>
</organism>